<proteinExistence type="evidence at transcript level"/>
<organism evidence="1">
    <name type="scientific">Picea sitchensis</name>
    <name type="common">Sitka spruce</name>
    <name type="synonym">Pinus sitchensis</name>
    <dbReference type="NCBI Taxonomy" id="3332"/>
    <lineage>
        <taxon>Eukaryota</taxon>
        <taxon>Viridiplantae</taxon>
        <taxon>Streptophyta</taxon>
        <taxon>Embryophyta</taxon>
        <taxon>Tracheophyta</taxon>
        <taxon>Spermatophyta</taxon>
        <taxon>Pinopsida</taxon>
        <taxon>Pinidae</taxon>
        <taxon>Conifers I</taxon>
        <taxon>Pinales</taxon>
        <taxon>Pinaceae</taxon>
        <taxon>Picea</taxon>
    </lineage>
</organism>
<evidence type="ECO:0000313" key="1">
    <source>
        <dbReference type="EMBL" id="ADE77122.1"/>
    </source>
</evidence>
<reference evidence="1" key="1">
    <citation type="submission" date="2010-04" db="EMBL/GenBank/DDBJ databases">
        <authorList>
            <person name="Reid K.E."/>
            <person name="Liao N."/>
            <person name="Chan S."/>
            <person name="Docking R."/>
            <person name="Taylor G."/>
            <person name="Moore R."/>
            <person name="Mayo M."/>
            <person name="Munro S."/>
            <person name="King J."/>
            <person name="Yanchuk A."/>
            <person name="Holt R."/>
            <person name="Jones S."/>
            <person name="Marra M."/>
            <person name="Ritland C.E."/>
            <person name="Ritland K."/>
            <person name="Bohlmann J."/>
        </authorList>
    </citation>
    <scope>NUCLEOTIDE SEQUENCE</scope>
    <source>
        <tissue evidence="1">Bud</tissue>
    </source>
</reference>
<protein>
    <submittedName>
        <fullName evidence="1">Uncharacterized protein</fullName>
    </submittedName>
</protein>
<sequence length="61" mass="7046">MYPVMYQPALLFLYALLLAEAFYYSASARRQSQDSLWLKLVHINSSNSPLRKTFSSQQGED</sequence>
<accession>D5AC53</accession>
<name>D5AC53_PICSI</name>
<dbReference type="AlphaFoldDB" id="D5AC53"/>
<dbReference type="EMBL" id="BT123825">
    <property type="protein sequence ID" value="ADE77122.1"/>
    <property type="molecule type" value="mRNA"/>
</dbReference>